<reference evidence="2 3" key="1">
    <citation type="submission" date="2020-08" db="EMBL/GenBank/DDBJ databases">
        <title>Cohnella phylogeny.</title>
        <authorList>
            <person name="Dunlap C."/>
        </authorList>
    </citation>
    <scope>NUCLEOTIDE SEQUENCE [LARGE SCALE GENOMIC DNA]</scope>
    <source>
        <strain evidence="2 3">DSM 25239</strain>
    </source>
</reference>
<keyword evidence="1" id="KW-0812">Transmembrane</keyword>
<feature type="transmembrane region" description="Helical" evidence="1">
    <location>
        <begin position="34"/>
        <end position="55"/>
    </location>
</feature>
<evidence type="ECO:0000313" key="2">
    <source>
        <dbReference type="EMBL" id="MBB6691434.1"/>
    </source>
</evidence>
<protein>
    <submittedName>
        <fullName evidence="2">Uncharacterized protein</fullName>
    </submittedName>
</protein>
<accession>A0A841U0I8</accession>
<sequence>MAPIAILILVIFICALLLFSLRYARTVLHPVEIVAGWLMFGAVSEHWFYVIALVWKRISFDKNLTVMSALILTEVVLLPSLTVWMLFGWFHGRLNLYQKAMAAAWWLLLALGTEYALHALGLTTYVRWNQGMMLADRTSRLAATLAFAHLYRYLLRREGNVR</sequence>
<dbReference type="Proteomes" id="UP000553776">
    <property type="component" value="Unassembled WGS sequence"/>
</dbReference>
<keyword evidence="1" id="KW-1133">Transmembrane helix</keyword>
<keyword evidence="1" id="KW-0472">Membrane</keyword>
<dbReference type="RefSeq" id="WP_185135426.1">
    <property type="nucleotide sequence ID" value="NZ_BORM01000007.1"/>
</dbReference>
<name>A0A841U0I8_9BACL</name>
<evidence type="ECO:0000256" key="1">
    <source>
        <dbReference type="SAM" id="Phobius"/>
    </source>
</evidence>
<organism evidence="2 3">
    <name type="scientific">Cohnella xylanilytica</name>
    <dbReference type="NCBI Taxonomy" id="557555"/>
    <lineage>
        <taxon>Bacteria</taxon>
        <taxon>Bacillati</taxon>
        <taxon>Bacillota</taxon>
        <taxon>Bacilli</taxon>
        <taxon>Bacillales</taxon>
        <taxon>Paenibacillaceae</taxon>
        <taxon>Cohnella</taxon>
    </lineage>
</organism>
<proteinExistence type="predicted"/>
<keyword evidence="3" id="KW-1185">Reference proteome</keyword>
<comment type="caution">
    <text evidence="2">The sequence shown here is derived from an EMBL/GenBank/DDBJ whole genome shotgun (WGS) entry which is preliminary data.</text>
</comment>
<feature type="transmembrane region" description="Helical" evidence="1">
    <location>
        <begin position="67"/>
        <end position="91"/>
    </location>
</feature>
<gene>
    <name evidence="2" type="ORF">H7B90_08500</name>
</gene>
<feature type="transmembrane region" description="Helical" evidence="1">
    <location>
        <begin position="103"/>
        <end position="126"/>
    </location>
</feature>
<dbReference type="EMBL" id="JACJVR010000029">
    <property type="protein sequence ID" value="MBB6691434.1"/>
    <property type="molecule type" value="Genomic_DNA"/>
</dbReference>
<evidence type="ECO:0000313" key="3">
    <source>
        <dbReference type="Proteomes" id="UP000553776"/>
    </source>
</evidence>
<dbReference type="AlphaFoldDB" id="A0A841U0I8"/>